<feature type="compositionally biased region" description="Basic and acidic residues" evidence="1">
    <location>
        <begin position="105"/>
        <end position="122"/>
    </location>
</feature>
<dbReference type="RefSeq" id="WP_145113038.1">
    <property type="nucleotide sequence ID" value="NZ_CP036349.1"/>
</dbReference>
<evidence type="ECO:0000256" key="1">
    <source>
        <dbReference type="SAM" id="MobiDB-lite"/>
    </source>
</evidence>
<dbReference type="Proteomes" id="UP000316426">
    <property type="component" value="Chromosome"/>
</dbReference>
<accession>A0A518K9R9</accession>
<dbReference type="EMBL" id="CP036349">
    <property type="protein sequence ID" value="QDV74542.1"/>
    <property type="molecule type" value="Genomic_DNA"/>
</dbReference>
<name>A0A518K9R9_9BACT</name>
<organism evidence="2 3">
    <name type="scientific">Botrimarina mediterranea</name>
    <dbReference type="NCBI Taxonomy" id="2528022"/>
    <lineage>
        <taxon>Bacteria</taxon>
        <taxon>Pseudomonadati</taxon>
        <taxon>Planctomycetota</taxon>
        <taxon>Planctomycetia</taxon>
        <taxon>Pirellulales</taxon>
        <taxon>Lacipirellulaceae</taxon>
        <taxon>Botrimarina</taxon>
    </lineage>
</organism>
<feature type="region of interest" description="Disordered" evidence="1">
    <location>
        <begin position="101"/>
        <end position="130"/>
    </location>
</feature>
<evidence type="ECO:0008006" key="4">
    <source>
        <dbReference type="Google" id="ProtNLM"/>
    </source>
</evidence>
<gene>
    <name evidence="2" type="ORF">Spa11_27460</name>
</gene>
<keyword evidence="3" id="KW-1185">Reference proteome</keyword>
<reference evidence="2 3" key="1">
    <citation type="submission" date="2019-02" db="EMBL/GenBank/DDBJ databases">
        <title>Deep-cultivation of Planctomycetes and their phenomic and genomic characterization uncovers novel biology.</title>
        <authorList>
            <person name="Wiegand S."/>
            <person name="Jogler M."/>
            <person name="Boedeker C."/>
            <person name="Pinto D."/>
            <person name="Vollmers J."/>
            <person name="Rivas-Marin E."/>
            <person name="Kohn T."/>
            <person name="Peeters S.H."/>
            <person name="Heuer A."/>
            <person name="Rast P."/>
            <person name="Oberbeckmann S."/>
            <person name="Bunk B."/>
            <person name="Jeske O."/>
            <person name="Meyerdierks A."/>
            <person name="Storesund J.E."/>
            <person name="Kallscheuer N."/>
            <person name="Luecker S."/>
            <person name="Lage O.M."/>
            <person name="Pohl T."/>
            <person name="Merkel B.J."/>
            <person name="Hornburger P."/>
            <person name="Mueller R.-W."/>
            <person name="Bruemmer F."/>
            <person name="Labrenz M."/>
            <person name="Spormann A.M."/>
            <person name="Op den Camp H."/>
            <person name="Overmann J."/>
            <person name="Amann R."/>
            <person name="Jetten M.S.M."/>
            <person name="Mascher T."/>
            <person name="Medema M.H."/>
            <person name="Devos D.P."/>
            <person name="Kaster A.-K."/>
            <person name="Ovreas L."/>
            <person name="Rohde M."/>
            <person name="Galperin M.Y."/>
            <person name="Jogler C."/>
        </authorList>
    </citation>
    <scope>NUCLEOTIDE SEQUENCE [LARGE SCALE GENOMIC DNA]</scope>
    <source>
        <strain evidence="2 3">Spa11</strain>
    </source>
</reference>
<dbReference type="AlphaFoldDB" id="A0A518K9R9"/>
<evidence type="ECO:0000313" key="2">
    <source>
        <dbReference type="EMBL" id="QDV74542.1"/>
    </source>
</evidence>
<sequence>MKEPTPITDLIGKTHMGRRSAREAEDAYTDLYDYYLNRARALAAQQMGPMLKARRTPTSIAHEALTSCLENAATAPARIASRKEFEMYLCAHVNRKVANAAAHEQAQKRDIKKETPTDETPRAESSVASPVDKAVASELAIQTVRCLFEEPDEPRRAIVVLGLLLEYSPGEIREMIRPLVTEDENGELPLGYSQSSIRQILKKRKAILGKQLSKNAQADE</sequence>
<proteinExistence type="predicted"/>
<protein>
    <recommendedName>
        <fullName evidence="4">RNA polymerase sigma factor</fullName>
    </recommendedName>
</protein>
<dbReference type="KEGG" id="bmei:Spa11_27460"/>
<evidence type="ECO:0000313" key="3">
    <source>
        <dbReference type="Proteomes" id="UP000316426"/>
    </source>
</evidence>